<dbReference type="PANTHER" id="PTHR42714:SF2">
    <property type="entry name" value="TRNA MODIFICATION GTPASE GTPBP3, MITOCHONDRIAL"/>
    <property type="match status" value="1"/>
</dbReference>
<name>A0AAV5A3C6_9AGAM</name>
<gene>
    <name evidence="7" type="ORF">Clacol_001454</name>
</gene>
<dbReference type="InterPro" id="IPR005225">
    <property type="entry name" value="Small_GTP-bd"/>
</dbReference>
<dbReference type="Pfam" id="PF02230">
    <property type="entry name" value="Abhydrolase_2"/>
    <property type="match status" value="1"/>
</dbReference>
<dbReference type="InterPro" id="IPR025867">
    <property type="entry name" value="MnmE_helical"/>
</dbReference>
<dbReference type="Proteomes" id="UP001050691">
    <property type="component" value="Unassembled WGS sequence"/>
</dbReference>
<evidence type="ECO:0000256" key="3">
    <source>
        <dbReference type="ARBA" id="ARBA00022741"/>
    </source>
</evidence>
<dbReference type="HAMAP" id="MF_00379">
    <property type="entry name" value="GTPase_MnmE"/>
    <property type="match status" value="1"/>
</dbReference>
<feature type="domain" description="TrmE-type G" evidence="6">
    <location>
        <begin position="259"/>
        <end position="420"/>
    </location>
</feature>
<dbReference type="InterPro" id="IPR004520">
    <property type="entry name" value="GTPase_MnmE"/>
</dbReference>
<dbReference type="CDD" id="cd14858">
    <property type="entry name" value="TrmE_N"/>
    <property type="match status" value="1"/>
</dbReference>
<dbReference type="InterPro" id="IPR006073">
    <property type="entry name" value="GTP-bd"/>
</dbReference>
<dbReference type="PANTHER" id="PTHR42714">
    <property type="entry name" value="TRNA MODIFICATION GTPASE GTPBP3"/>
    <property type="match status" value="1"/>
</dbReference>
<evidence type="ECO:0000256" key="1">
    <source>
        <dbReference type="ARBA" id="ARBA00011043"/>
    </source>
</evidence>
<keyword evidence="4 5" id="KW-0342">GTP-binding</keyword>
<dbReference type="InterPro" id="IPR027266">
    <property type="entry name" value="TrmE/GcvT-like"/>
</dbReference>
<evidence type="ECO:0000313" key="8">
    <source>
        <dbReference type="Proteomes" id="UP001050691"/>
    </source>
</evidence>
<dbReference type="NCBIfam" id="TIGR00450">
    <property type="entry name" value="mnmE_trmE_thdF"/>
    <property type="match status" value="1"/>
</dbReference>
<proteinExistence type="inferred from homology"/>
<dbReference type="Pfam" id="PF12631">
    <property type="entry name" value="MnmE_helical"/>
    <property type="match status" value="1"/>
</dbReference>
<dbReference type="Pfam" id="PF10396">
    <property type="entry name" value="TrmE_N"/>
    <property type="match status" value="1"/>
</dbReference>
<keyword evidence="2 5" id="KW-0819">tRNA processing</keyword>
<dbReference type="EMBL" id="BPWL01000002">
    <property type="protein sequence ID" value="GJJ07254.1"/>
    <property type="molecule type" value="Genomic_DNA"/>
</dbReference>
<dbReference type="Gene3D" id="3.30.1360.120">
    <property type="entry name" value="Probable tRNA modification gtpase trme, domain 1"/>
    <property type="match status" value="1"/>
</dbReference>
<dbReference type="GO" id="GO:0005739">
    <property type="term" value="C:mitochondrion"/>
    <property type="evidence" value="ECO:0007669"/>
    <property type="project" value="TreeGrafter"/>
</dbReference>
<reference evidence="7" key="1">
    <citation type="submission" date="2021-10" db="EMBL/GenBank/DDBJ databases">
        <title>De novo Genome Assembly of Clathrus columnatus (Basidiomycota, Fungi) Using Illumina and Nanopore Sequence Data.</title>
        <authorList>
            <person name="Ogiso-Tanaka E."/>
            <person name="Itagaki H."/>
            <person name="Hosoya T."/>
            <person name="Hosaka K."/>
        </authorList>
    </citation>
    <scope>NUCLEOTIDE SEQUENCE</scope>
    <source>
        <strain evidence="7">MO-923</strain>
    </source>
</reference>
<evidence type="ECO:0000259" key="6">
    <source>
        <dbReference type="PROSITE" id="PS51709"/>
    </source>
</evidence>
<evidence type="ECO:0000256" key="5">
    <source>
        <dbReference type="RuleBase" id="RU003313"/>
    </source>
</evidence>
<dbReference type="Gene3D" id="3.40.50.300">
    <property type="entry name" value="P-loop containing nucleotide triphosphate hydrolases"/>
    <property type="match status" value="1"/>
</dbReference>
<dbReference type="InterPro" id="IPR027368">
    <property type="entry name" value="MnmE_dom2"/>
</dbReference>
<keyword evidence="8" id="KW-1185">Reference proteome</keyword>
<dbReference type="GO" id="GO:0030488">
    <property type="term" value="P:tRNA methylation"/>
    <property type="evidence" value="ECO:0007669"/>
    <property type="project" value="TreeGrafter"/>
</dbReference>
<dbReference type="Pfam" id="PF01926">
    <property type="entry name" value="MMR_HSR1"/>
    <property type="match status" value="1"/>
</dbReference>
<protein>
    <recommendedName>
        <fullName evidence="6">TrmE-type G domain-containing protein</fullName>
    </recommendedName>
</protein>
<dbReference type="SUPFAM" id="SSF53474">
    <property type="entry name" value="alpha/beta-Hydrolases"/>
    <property type="match status" value="1"/>
</dbReference>
<dbReference type="Gene3D" id="3.40.50.1820">
    <property type="entry name" value="alpha/beta hydrolase"/>
    <property type="match status" value="1"/>
</dbReference>
<evidence type="ECO:0000256" key="2">
    <source>
        <dbReference type="ARBA" id="ARBA00022694"/>
    </source>
</evidence>
<dbReference type="GO" id="GO:0002098">
    <property type="term" value="P:tRNA wobble uridine modification"/>
    <property type="evidence" value="ECO:0007669"/>
    <property type="project" value="TreeGrafter"/>
</dbReference>
<dbReference type="AlphaFoldDB" id="A0AAV5A3C6"/>
<keyword evidence="3 5" id="KW-0547">Nucleotide-binding</keyword>
<dbReference type="PROSITE" id="PS51709">
    <property type="entry name" value="G_TRME"/>
    <property type="match status" value="1"/>
</dbReference>
<dbReference type="NCBIfam" id="TIGR00231">
    <property type="entry name" value="small_GTP"/>
    <property type="match status" value="1"/>
</dbReference>
<dbReference type="InterPro" id="IPR031168">
    <property type="entry name" value="G_TrmE"/>
</dbReference>
<dbReference type="SUPFAM" id="SSF116878">
    <property type="entry name" value="TrmE connector domain"/>
    <property type="match status" value="1"/>
</dbReference>
<dbReference type="GO" id="GO:0005525">
    <property type="term" value="F:GTP binding"/>
    <property type="evidence" value="ECO:0007669"/>
    <property type="project" value="UniProtKB-KW"/>
</dbReference>
<comment type="caution">
    <text evidence="7">The sequence shown here is derived from an EMBL/GenBank/DDBJ whole genome shotgun (WGS) entry which is preliminary data.</text>
</comment>
<comment type="similarity">
    <text evidence="1 5">Belongs to the TRAFAC class TrmE-Era-EngA-EngB-Septin-like GTPase superfamily. TrmE GTPase family.</text>
</comment>
<accession>A0AAV5A3C6</accession>
<dbReference type="CDD" id="cd04164">
    <property type="entry name" value="trmE"/>
    <property type="match status" value="1"/>
</dbReference>
<dbReference type="InterPro" id="IPR029058">
    <property type="entry name" value="AB_hydrolase_fold"/>
</dbReference>
<dbReference type="Gene3D" id="1.20.120.430">
    <property type="entry name" value="tRNA modification GTPase MnmE domain 2"/>
    <property type="match status" value="1"/>
</dbReference>
<evidence type="ECO:0000256" key="4">
    <source>
        <dbReference type="ARBA" id="ARBA00023134"/>
    </source>
</evidence>
<evidence type="ECO:0000313" key="7">
    <source>
        <dbReference type="EMBL" id="GJJ07254.1"/>
    </source>
</evidence>
<sequence>MLSRLRANICLRTRIISSYSTLTRSQSENRTIFALSTPPGKGGIAVIRISGPEALSVWHRILKPFSSNAKQKKPLPRVTHRCYVVNKLTDDSEEVLDDGLAIFFKGALFYSPRSFTNEDVLELHLHSSPATLRRIFDILSRLPGFRTAERGEFTRRAYLAGRLSLLQSEGIKDLINAETESQRKIAIRHLTGVVDVKMEELRQHAVKALAMIEALIDFGEGEDIEQGVYETACQEVSRVREHILTYLNDNRRGEILRSGIKISIFGPPNAGKSSLLNYMTRRDTAIVTDIPGTTRDVLETSLDIAGIPVRLLDTAGLRNTEDLVEKIGVQRARDAITDSDLTLCILSLPDFLQYRCLPDAVLPLITEKTFFLLNKSDLVARPDLELNYPGIALYRNAWAVSLKTESGMKGFLSDFGSILNSRLVSTSKKFLNENDSSFAFFFLSVDRFGFCGDEIPLITRSRHRIHLENAVSYLDAFLSISKVDVVLSAEELRYAVQEIGKITGRVGVEDILDNFALENKIRTLPLKPKAMALRYLVVKPRIQHTATVIFMHGLGDTGAGWEPVANMLQRDPNLGHIKWVLPHAPEKPVTLNGGMRMPAWYDIYSLGNLSKEQDEKGMLESVRKINELISKEIDDGLEASRIILGGFSQGGAMTLLTGLTTERRLGGLVVMSGYLPLADKIKAMITDHAKKLPIFMAHGDADPVVAFENAKATVNILNSLGFVDVAPEKVAGPGIRFEVYSGLGHSADPTELKHLTAWLQTAIPDKDK</sequence>
<dbReference type="InterPro" id="IPR018948">
    <property type="entry name" value="GTP-bd_TrmE_N"/>
</dbReference>
<dbReference type="SUPFAM" id="SSF52540">
    <property type="entry name" value="P-loop containing nucleoside triphosphate hydrolases"/>
    <property type="match status" value="1"/>
</dbReference>
<dbReference type="InterPro" id="IPR003140">
    <property type="entry name" value="PLipase/COase/thioEstase"/>
</dbReference>
<organism evidence="7 8">
    <name type="scientific">Clathrus columnatus</name>
    <dbReference type="NCBI Taxonomy" id="1419009"/>
    <lineage>
        <taxon>Eukaryota</taxon>
        <taxon>Fungi</taxon>
        <taxon>Dikarya</taxon>
        <taxon>Basidiomycota</taxon>
        <taxon>Agaricomycotina</taxon>
        <taxon>Agaricomycetes</taxon>
        <taxon>Phallomycetidae</taxon>
        <taxon>Phallales</taxon>
        <taxon>Clathraceae</taxon>
        <taxon>Clathrus</taxon>
    </lineage>
</organism>
<dbReference type="GO" id="GO:0003924">
    <property type="term" value="F:GTPase activity"/>
    <property type="evidence" value="ECO:0007669"/>
    <property type="project" value="InterPro"/>
</dbReference>
<dbReference type="InterPro" id="IPR027417">
    <property type="entry name" value="P-loop_NTPase"/>
</dbReference>